<proteinExistence type="inferred from homology"/>
<comment type="catalytic activity">
    <reaction evidence="6">
        <text>all-trans-zeaxanthin + 2 O2 = 4,9-dimethyldodeca-2,4,6,8,10-pentaenedial + 2 (3R)-hydroxy-beta-ionone</text>
        <dbReference type="Rhea" id="RHEA:26393"/>
        <dbReference type="ChEBI" id="CHEBI:15379"/>
        <dbReference type="ChEBI" id="CHEBI:27547"/>
        <dbReference type="ChEBI" id="CHEBI:53171"/>
        <dbReference type="ChEBI" id="CHEBI:53173"/>
        <dbReference type="EC" id="1.14.99.n4"/>
    </reaction>
</comment>
<keyword evidence="10" id="KW-1185">Reference proteome</keyword>
<feature type="region of interest" description="Disordered" evidence="8">
    <location>
        <begin position="49"/>
        <end position="69"/>
    </location>
</feature>
<dbReference type="GO" id="GO:0046872">
    <property type="term" value="F:metal ion binding"/>
    <property type="evidence" value="ECO:0007669"/>
    <property type="project" value="UniProtKB-KW"/>
</dbReference>
<evidence type="ECO:0000313" key="10">
    <source>
        <dbReference type="Proteomes" id="UP000002009"/>
    </source>
</evidence>
<dbReference type="EC" id="1.14.99.n4" evidence="5"/>
<dbReference type="InParanoid" id="C1FDQ9"/>
<feature type="binding site" evidence="7">
    <location>
        <position position="394"/>
    </location>
    <ligand>
        <name>Fe cation</name>
        <dbReference type="ChEBI" id="CHEBI:24875"/>
        <note>catalytic</note>
    </ligand>
</feature>
<dbReference type="eggNOG" id="KOG1285">
    <property type="taxonomic scope" value="Eukaryota"/>
</dbReference>
<keyword evidence="4 7" id="KW-0408">Iron</keyword>
<evidence type="ECO:0000256" key="2">
    <source>
        <dbReference type="ARBA" id="ARBA00022723"/>
    </source>
</evidence>
<dbReference type="InterPro" id="IPR004294">
    <property type="entry name" value="Carotenoid_Oase"/>
</dbReference>
<dbReference type="RefSeq" id="XP_002507569.1">
    <property type="nucleotide sequence ID" value="XM_002507523.1"/>
</dbReference>
<dbReference type="GO" id="GO:0016121">
    <property type="term" value="P:carotene catabolic process"/>
    <property type="evidence" value="ECO:0007669"/>
    <property type="project" value="TreeGrafter"/>
</dbReference>
<feature type="compositionally biased region" description="Polar residues" evidence="8">
    <location>
        <begin position="49"/>
        <end position="64"/>
    </location>
</feature>
<name>C1FDQ9_MICCC</name>
<dbReference type="PANTHER" id="PTHR10543">
    <property type="entry name" value="BETA-CAROTENE DIOXYGENASE"/>
    <property type="match status" value="1"/>
</dbReference>
<feature type="binding site" evidence="7">
    <location>
        <position position="321"/>
    </location>
    <ligand>
        <name>Fe cation</name>
        <dbReference type="ChEBI" id="CHEBI:24875"/>
        <note>catalytic</note>
    </ligand>
</feature>
<dbReference type="PANTHER" id="PTHR10543:SF89">
    <property type="entry name" value="CAROTENOID 9,10(9',10')-CLEAVAGE DIOXYGENASE 1"/>
    <property type="match status" value="1"/>
</dbReference>
<evidence type="ECO:0000313" key="9">
    <source>
        <dbReference type="EMBL" id="ACO68827.1"/>
    </source>
</evidence>
<dbReference type="GeneID" id="8250104"/>
<protein>
    <recommendedName>
        <fullName evidence="5">carotenoid 9,10-dioxygenase</fullName>
        <ecNumber evidence="5">1.14.99.n4</ecNumber>
    </recommendedName>
</protein>
<dbReference type="FunCoup" id="C1FDQ9">
    <property type="interactions" value="11"/>
</dbReference>
<dbReference type="KEGG" id="mis:MICPUN_107321"/>
<keyword evidence="3" id="KW-0560">Oxidoreductase</keyword>
<dbReference type="OrthoDB" id="1069523at2759"/>
<evidence type="ECO:0000256" key="5">
    <source>
        <dbReference type="ARBA" id="ARBA00039084"/>
    </source>
</evidence>
<evidence type="ECO:0000256" key="7">
    <source>
        <dbReference type="PIRSR" id="PIRSR604294-1"/>
    </source>
</evidence>
<gene>
    <name evidence="9" type="primary">LSD1</name>
    <name evidence="9" type="ORF">MICPUN_107321</name>
</gene>
<keyword evidence="2 7" id="KW-0479">Metal-binding</keyword>
<accession>C1FDQ9</accession>
<evidence type="ECO:0000256" key="1">
    <source>
        <dbReference type="ARBA" id="ARBA00006787"/>
    </source>
</evidence>
<dbReference type="OMA" id="PYEVDPR"/>
<evidence type="ECO:0000256" key="8">
    <source>
        <dbReference type="SAM" id="MobiDB-lite"/>
    </source>
</evidence>
<comment type="similarity">
    <text evidence="1">Belongs to the carotenoid oxygenase family.</text>
</comment>
<dbReference type="Proteomes" id="UP000002009">
    <property type="component" value="Chromosome 1"/>
</dbReference>
<sequence length="658" mass="73957">MFMLSPLQLASCAARSPPRPLSKRAGERLFCAGKRGRQASLMLRSSFQAVQSPTIPTDSPTESTPLDKFPKSKVQSRQNVLPVTETFENQYADYSTGYASVPGLAYERSEWITDIEGQIPTELEGTLLRNGPAMYVRGEGAERFEKSYLDGDGMVTSVAIKDGKAYFRNKFVRTEDFDKEEKLGKYTEPSIFTAKDPRKPAFFWRLFNDILAGNLKRKQNGAYNVLNWGGNLVAVDYKKPYELDPDTLDTIGHAASPLSSVMHTSHYRTVDEPDGSGRRCVAFLNEVDWRSETTKAVFYEFDEAGNEVSRRAYDYPASYVHDLVVTDNYYILFDCPIKIDFPAVFTKYIFQKSCLSELICEDTDRRPLFRLFPRRGDSREVITIEADYWCYAYHHVNGFENSDGKIFFDTCTWDKFTLYFTDICSPNGQENFPRMKLSRFVIDVDSRKATHHCLSDLPCELPITSWDYTGKPYRHMYLSSSVGTNEAGVNGPMQALTKVTLPTIDALGDALEQEWIPGESKFAMEPFFVARKGAIDEDDGWVVALVHDANYAKSDFGGRGTEMVIIDAKKFEEGPVARIRLPVYIPFGVHGSWSTTYVAGCPKTAELEAIKARDSSRSHVPALIIDNAAISSVLPRVEVTKIAVAAAIVCAILTVFQF</sequence>
<comment type="cofactor">
    <cofactor evidence="7">
        <name>Fe(2+)</name>
        <dbReference type="ChEBI" id="CHEBI:29033"/>
    </cofactor>
    <text evidence="7">Binds 1 Fe(2+) ion per subunit.</text>
</comment>
<dbReference type="AlphaFoldDB" id="C1FDQ9"/>
<evidence type="ECO:0000256" key="6">
    <source>
        <dbReference type="ARBA" id="ARBA00048709"/>
    </source>
</evidence>
<dbReference type="Pfam" id="PF03055">
    <property type="entry name" value="RPE65"/>
    <property type="match status" value="1"/>
</dbReference>
<dbReference type="GO" id="GO:0010436">
    <property type="term" value="F:carotenoid dioxygenase activity"/>
    <property type="evidence" value="ECO:0007669"/>
    <property type="project" value="TreeGrafter"/>
</dbReference>
<evidence type="ECO:0000256" key="3">
    <source>
        <dbReference type="ARBA" id="ARBA00023002"/>
    </source>
</evidence>
<reference evidence="9 10" key="1">
    <citation type="journal article" date="2009" name="Science">
        <title>Green evolution and dynamic adaptations revealed by genomes of the marine picoeukaryotes Micromonas.</title>
        <authorList>
            <person name="Worden A.Z."/>
            <person name="Lee J.H."/>
            <person name="Mock T."/>
            <person name="Rouze P."/>
            <person name="Simmons M.P."/>
            <person name="Aerts A.L."/>
            <person name="Allen A.E."/>
            <person name="Cuvelier M.L."/>
            <person name="Derelle E."/>
            <person name="Everett M.V."/>
            <person name="Foulon E."/>
            <person name="Grimwood J."/>
            <person name="Gundlach H."/>
            <person name="Henrissat B."/>
            <person name="Napoli C."/>
            <person name="McDonald S.M."/>
            <person name="Parker M.S."/>
            <person name="Rombauts S."/>
            <person name="Salamov A."/>
            <person name="Von Dassow P."/>
            <person name="Badger J.H."/>
            <person name="Coutinho P.M."/>
            <person name="Demir E."/>
            <person name="Dubchak I."/>
            <person name="Gentemann C."/>
            <person name="Eikrem W."/>
            <person name="Gready J.E."/>
            <person name="John U."/>
            <person name="Lanier W."/>
            <person name="Lindquist E.A."/>
            <person name="Lucas S."/>
            <person name="Mayer K.F."/>
            <person name="Moreau H."/>
            <person name="Not F."/>
            <person name="Otillar R."/>
            <person name="Panaud O."/>
            <person name="Pangilinan J."/>
            <person name="Paulsen I."/>
            <person name="Piegu B."/>
            <person name="Poliakov A."/>
            <person name="Robbens S."/>
            <person name="Schmutz J."/>
            <person name="Toulza E."/>
            <person name="Wyss T."/>
            <person name="Zelensky A."/>
            <person name="Zhou K."/>
            <person name="Armbrust E.V."/>
            <person name="Bhattacharya D."/>
            <person name="Goodenough U.W."/>
            <person name="Van de Peer Y."/>
            <person name="Grigoriev I.V."/>
        </authorList>
    </citation>
    <scope>NUCLEOTIDE SEQUENCE [LARGE SCALE GENOMIC DNA]</scope>
    <source>
        <strain evidence="10">RCC299 / NOUM17</strain>
    </source>
</reference>
<evidence type="ECO:0000256" key="4">
    <source>
        <dbReference type="ARBA" id="ARBA00023004"/>
    </source>
</evidence>
<feature type="binding site" evidence="7">
    <location>
        <position position="266"/>
    </location>
    <ligand>
        <name>Fe cation</name>
        <dbReference type="ChEBI" id="CHEBI:24875"/>
        <note>catalytic</note>
    </ligand>
</feature>
<organism evidence="9 10">
    <name type="scientific">Micromonas commoda (strain RCC299 / NOUM17 / CCMP2709)</name>
    <name type="common">Picoplanktonic green alga</name>
    <dbReference type="NCBI Taxonomy" id="296587"/>
    <lineage>
        <taxon>Eukaryota</taxon>
        <taxon>Viridiplantae</taxon>
        <taxon>Chlorophyta</taxon>
        <taxon>Mamiellophyceae</taxon>
        <taxon>Mamiellales</taxon>
        <taxon>Mamiellaceae</taxon>
        <taxon>Micromonas</taxon>
    </lineage>
</organism>
<feature type="binding site" evidence="7">
    <location>
        <position position="590"/>
    </location>
    <ligand>
        <name>Fe cation</name>
        <dbReference type="ChEBI" id="CHEBI:24875"/>
        <note>catalytic</note>
    </ligand>
</feature>
<dbReference type="EMBL" id="CP001574">
    <property type="protein sequence ID" value="ACO68827.1"/>
    <property type="molecule type" value="Genomic_DNA"/>
</dbReference>